<evidence type="ECO:0000313" key="2">
    <source>
        <dbReference type="Proteomes" id="UP000324222"/>
    </source>
</evidence>
<gene>
    <name evidence="1" type="ORF">E2C01_042293</name>
</gene>
<protein>
    <submittedName>
        <fullName evidence="1">Uncharacterized protein</fullName>
    </submittedName>
</protein>
<organism evidence="1 2">
    <name type="scientific">Portunus trituberculatus</name>
    <name type="common">Swimming crab</name>
    <name type="synonym">Neptunus trituberculatus</name>
    <dbReference type="NCBI Taxonomy" id="210409"/>
    <lineage>
        <taxon>Eukaryota</taxon>
        <taxon>Metazoa</taxon>
        <taxon>Ecdysozoa</taxon>
        <taxon>Arthropoda</taxon>
        <taxon>Crustacea</taxon>
        <taxon>Multicrustacea</taxon>
        <taxon>Malacostraca</taxon>
        <taxon>Eumalacostraca</taxon>
        <taxon>Eucarida</taxon>
        <taxon>Decapoda</taxon>
        <taxon>Pleocyemata</taxon>
        <taxon>Brachyura</taxon>
        <taxon>Eubrachyura</taxon>
        <taxon>Portunoidea</taxon>
        <taxon>Portunidae</taxon>
        <taxon>Portuninae</taxon>
        <taxon>Portunus</taxon>
    </lineage>
</organism>
<dbReference type="Proteomes" id="UP000324222">
    <property type="component" value="Unassembled WGS sequence"/>
</dbReference>
<accession>A0A5B7FTA6</accession>
<proteinExistence type="predicted"/>
<reference evidence="1 2" key="1">
    <citation type="submission" date="2019-05" db="EMBL/GenBank/DDBJ databases">
        <title>Another draft genome of Portunus trituberculatus and its Hox gene families provides insights of decapod evolution.</title>
        <authorList>
            <person name="Jeong J.-H."/>
            <person name="Song I."/>
            <person name="Kim S."/>
            <person name="Choi T."/>
            <person name="Kim D."/>
            <person name="Ryu S."/>
            <person name="Kim W."/>
        </authorList>
    </citation>
    <scope>NUCLEOTIDE SEQUENCE [LARGE SCALE GENOMIC DNA]</scope>
    <source>
        <tissue evidence="1">Muscle</tissue>
    </source>
</reference>
<name>A0A5B7FTA6_PORTR</name>
<keyword evidence="2" id="KW-1185">Reference proteome</keyword>
<comment type="caution">
    <text evidence="1">The sequence shown here is derived from an EMBL/GenBank/DDBJ whole genome shotgun (WGS) entry which is preliminary data.</text>
</comment>
<evidence type="ECO:0000313" key="1">
    <source>
        <dbReference type="EMBL" id="MPC48519.1"/>
    </source>
</evidence>
<sequence>MHSRFVYSQWKLKSGVKLVIIDSLNENSLNKGFSRNVTPSLSGITCIYTYTDIHLHLLIKIP</sequence>
<dbReference type="AlphaFoldDB" id="A0A5B7FTA6"/>
<dbReference type="EMBL" id="VSRR010008326">
    <property type="protein sequence ID" value="MPC48519.1"/>
    <property type="molecule type" value="Genomic_DNA"/>
</dbReference>